<reference evidence="1" key="1">
    <citation type="journal article" date="2015" name="Nature">
        <title>Complex archaea that bridge the gap between prokaryotes and eukaryotes.</title>
        <authorList>
            <person name="Spang A."/>
            <person name="Saw J.H."/>
            <person name="Jorgensen S.L."/>
            <person name="Zaremba-Niedzwiedzka K."/>
            <person name="Martijn J."/>
            <person name="Lind A.E."/>
            <person name="van Eijk R."/>
            <person name="Schleper C."/>
            <person name="Guy L."/>
            <person name="Ettema T.J."/>
        </authorList>
    </citation>
    <scope>NUCLEOTIDE SEQUENCE</scope>
</reference>
<dbReference type="EMBL" id="LAZR01005016">
    <property type="protein sequence ID" value="KKN03610.1"/>
    <property type="molecule type" value="Genomic_DNA"/>
</dbReference>
<name>A0A0F9M836_9ZZZZ</name>
<gene>
    <name evidence="1" type="ORF">LCGC14_1105980</name>
</gene>
<comment type="caution">
    <text evidence="1">The sequence shown here is derived from an EMBL/GenBank/DDBJ whole genome shotgun (WGS) entry which is preliminary data.</text>
</comment>
<organism evidence="1">
    <name type="scientific">marine sediment metagenome</name>
    <dbReference type="NCBI Taxonomy" id="412755"/>
    <lineage>
        <taxon>unclassified sequences</taxon>
        <taxon>metagenomes</taxon>
        <taxon>ecological metagenomes</taxon>
    </lineage>
</organism>
<protein>
    <submittedName>
        <fullName evidence="1">Uncharacterized protein</fullName>
    </submittedName>
</protein>
<proteinExistence type="predicted"/>
<accession>A0A0F9M836</accession>
<evidence type="ECO:0000313" key="1">
    <source>
        <dbReference type="EMBL" id="KKN03610.1"/>
    </source>
</evidence>
<dbReference type="AlphaFoldDB" id="A0A0F9M836"/>
<sequence>MTTKRTGLWASKDRYTEWERRYSRTHPDGTIEIVTVESTHLAHPRKQQVMMTEYGARVIDRDRRLVNRKTGRPIRPRTRYYTLSQSFRGGPSANGDALGGFNTGGMTELISKARFDKAIKSLATDGFTLD</sequence>